<evidence type="ECO:0000256" key="1">
    <source>
        <dbReference type="ARBA" id="ARBA00000847"/>
    </source>
</evidence>
<dbReference type="InterPro" id="IPR000086">
    <property type="entry name" value="NUDIX_hydrolase_dom"/>
</dbReference>
<evidence type="ECO:0000313" key="9">
    <source>
        <dbReference type="EMBL" id="ABL65698.1"/>
    </source>
</evidence>
<evidence type="ECO:0000256" key="7">
    <source>
        <dbReference type="ARBA" id="ARBA00032272"/>
    </source>
</evidence>
<reference evidence="9 10" key="1">
    <citation type="submission" date="2006-12" db="EMBL/GenBank/DDBJ databases">
        <title>Complete sequence of Chlorobium phaeobacteroides DSM 266.</title>
        <authorList>
            <consortium name="US DOE Joint Genome Institute"/>
            <person name="Copeland A."/>
            <person name="Lucas S."/>
            <person name="Lapidus A."/>
            <person name="Barry K."/>
            <person name="Detter J.C."/>
            <person name="Glavina del Rio T."/>
            <person name="Hammon N."/>
            <person name="Israni S."/>
            <person name="Pitluck S."/>
            <person name="Goltsman E."/>
            <person name="Schmutz J."/>
            <person name="Larimer F."/>
            <person name="Land M."/>
            <person name="Hauser L."/>
            <person name="Mikhailova N."/>
            <person name="Li T."/>
            <person name="Overmann J."/>
            <person name="Bryant D.A."/>
            <person name="Richardson P."/>
        </authorList>
    </citation>
    <scope>NUCLEOTIDE SEQUENCE [LARGE SCALE GENOMIC DNA]</scope>
    <source>
        <strain evidence="9 10">DSM 266</strain>
    </source>
</reference>
<keyword evidence="10" id="KW-1185">Reference proteome</keyword>
<comment type="similarity">
    <text evidence="3">Belongs to the Nudix hydrolase family. NudK subfamily.</text>
</comment>
<evidence type="ECO:0000256" key="3">
    <source>
        <dbReference type="ARBA" id="ARBA00007275"/>
    </source>
</evidence>
<dbReference type="HOGENOM" id="CLU_062658_8_0_10"/>
<dbReference type="PANTHER" id="PTHR11839:SF18">
    <property type="entry name" value="NUDIX HYDROLASE DOMAIN-CONTAINING PROTEIN"/>
    <property type="match status" value="1"/>
</dbReference>
<dbReference type="eggNOG" id="COG0494">
    <property type="taxonomic scope" value="Bacteria"/>
</dbReference>
<dbReference type="GO" id="GO:0006753">
    <property type="term" value="P:nucleoside phosphate metabolic process"/>
    <property type="evidence" value="ECO:0007669"/>
    <property type="project" value="TreeGrafter"/>
</dbReference>
<comment type="catalytic activity">
    <reaction evidence="1">
        <text>GDP-alpha-D-mannose + H2O = alpha-D-mannose 1-phosphate + GMP + 2 H(+)</text>
        <dbReference type="Rhea" id="RHEA:27978"/>
        <dbReference type="ChEBI" id="CHEBI:15377"/>
        <dbReference type="ChEBI" id="CHEBI:15378"/>
        <dbReference type="ChEBI" id="CHEBI:57527"/>
        <dbReference type="ChEBI" id="CHEBI:58115"/>
        <dbReference type="ChEBI" id="CHEBI:58409"/>
    </reaction>
</comment>
<gene>
    <name evidence="9" type="ordered locus">Cpha266_1677</name>
</gene>
<dbReference type="OrthoDB" id="9806150at2"/>
<evidence type="ECO:0000259" key="8">
    <source>
        <dbReference type="PROSITE" id="PS51462"/>
    </source>
</evidence>
<evidence type="ECO:0000256" key="2">
    <source>
        <dbReference type="ARBA" id="ARBA00001946"/>
    </source>
</evidence>
<dbReference type="KEGG" id="cph:Cpha266_1677"/>
<evidence type="ECO:0000313" key="10">
    <source>
        <dbReference type="Proteomes" id="UP000008701"/>
    </source>
</evidence>
<dbReference type="InterPro" id="IPR015797">
    <property type="entry name" value="NUDIX_hydrolase-like_dom_sf"/>
</dbReference>
<evidence type="ECO:0000256" key="5">
    <source>
        <dbReference type="ARBA" id="ARBA00022801"/>
    </source>
</evidence>
<dbReference type="AlphaFoldDB" id="A1BH21"/>
<dbReference type="GO" id="GO:0016787">
    <property type="term" value="F:hydrolase activity"/>
    <property type="evidence" value="ECO:0007669"/>
    <property type="project" value="UniProtKB-KW"/>
</dbReference>
<dbReference type="Gene3D" id="3.90.79.10">
    <property type="entry name" value="Nucleoside Triphosphate Pyrophosphohydrolase"/>
    <property type="match status" value="1"/>
</dbReference>
<dbReference type="EMBL" id="CP000492">
    <property type="protein sequence ID" value="ABL65698.1"/>
    <property type="molecule type" value="Genomic_DNA"/>
</dbReference>
<evidence type="ECO:0000256" key="4">
    <source>
        <dbReference type="ARBA" id="ARBA00016377"/>
    </source>
</evidence>
<dbReference type="CDD" id="cd03424">
    <property type="entry name" value="NUDIX_ADPRase_Nudt5_UGPPase_Nudt14"/>
    <property type="match status" value="1"/>
</dbReference>
<dbReference type="PANTHER" id="PTHR11839">
    <property type="entry name" value="UDP/ADP-SUGAR PYROPHOSPHATASE"/>
    <property type="match status" value="1"/>
</dbReference>
<dbReference type="GO" id="GO:0019693">
    <property type="term" value="P:ribose phosphate metabolic process"/>
    <property type="evidence" value="ECO:0007669"/>
    <property type="project" value="TreeGrafter"/>
</dbReference>
<sequence>MTETRIHEEPKPWTTVSSRYLYTEPWLTLRKDKVELSNGRTIDDYYISEFPPWCNTLAFTVDRKAVLIRQYRHGIGKVYYEIPAGVHDKKGESVLDAAKRELLEETGFGGGTWKPWMELSANPALQNNITYTFLAEGVELLDRQHLDATEEISVHLVSIEQLRTIVLDGEMIQALHAAPILKYFATAGPLNP</sequence>
<dbReference type="Pfam" id="PF00293">
    <property type="entry name" value="NUDIX"/>
    <property type="match status" value="1"/>
</dbReference>
<dbReference type="Proteomes" id="UP000008701">
    <property type="component" value="Chromosome"/>
</dbReference>
<evidence type="ECO:0000256" key="6">
    <source>
        <dbReference type="ARBA" id="ARBA00032162"/>
    </source>
</evidence>
<organism evidence="9 10">
    <name type="scientific">Chlorobium phaeobacteroides (strain DSM 266 / SMG 266 / 2430)</name>
    <dbReference type="NCBI Taxonomy" id="290317"/>
    <lineage>
        <taxon>Bacteria</taxon>
        <taxon>Pseudomonadati</taxon>
        <taxon>Chlorobiota</taxon>
        <taxon>Chlorobiia</taxon>
        <taxon>Chlorobiales</taxon>
        <taxon>Chlorobiaceae</taxon>
        <taxon>Chlorobium/Pelodictyon group</taxon>
        <taxon>Chlorobium</taxon>
    </lineage>
</organism>
<proteinExistence type="inferred from homology"/>
<dbReference type="STRING" id="290317.Cpha266_1677"/>
<protein>
    <recommendedName>
        <fullName evidence="4">GDP-mannose pyrophosphatase</fullName>
    </recommendedName>
    <alternativeName>
        <fullName evidence="6">GDP-mannose hydrolase</fullName>
    </alternativeName>
    <alternativeName>
        <fullName evidence="7">GDPMK</fullName>
    </alternativeName>
</protein>
<accession>A1BH21</accession>
<feature type="domain" description="Nudix hydrolase" evidence="8">
    <location>
        <begin position="49"/>
        <end position="179"/>
    </location>
</feature>
<dbReference type="PROSITE" id="PS51462">
    <property type="entry name" value="NUDIX"/>
    <property type="match status" value="1"/>
</dbReference>
<dbReference type="SUPFAM" id="SSF55811">
    <property type="entry name" value="Nudix"/>
    <property type="match status" value="1"/>
</dbReference>
<name>A1BH21_CHLPD</name>
<comment type="cofactor">
    <cofactor evidence="2">
        <name>Mg(2+)</name>
        <dbReference type="ChEBI" id="CHEBI:18420"/>
    </cofactor>
</comment>
<dbReference type="GO" id="GO:0005829">
    <property type="term" value="C:cytosol"/>
    <property type="evidence" value="ECO:0007669"/>
    <property type="project" value="TreeGrafter"/>
</dbReference>
<dbReference type="RefSeq" id="WP_011745507.1">
    <property type="nucleotide sequence ID" value="NC_008639.1"/>
</dbReference>
<keyword evidence="5 9" id="KW-0378">Hydrolase</keyword>